<comment type="caution">
    <text evidence="1">The sequence shown here is derived from an EMBL/GenBank/DDBJ whole genome shotgun (WGS) entry which is preliminary data.</text>
</comment>
<dbReference type="OrthoDB" id="4422269at2759"/>
<name>A0A9W9K3I0_9EURO</name>
<proteinExistence type="predicted"/>
<dbReference type="GeneID" id="81396305"/>
<protein>
    <submittedName>
        <fullName evidence="1">Uncharacterized protein</fullName>
    </submittedName>
</protein>
<evidence type="ECO:0000313" key="1">
    <source>
        <dbReference type="EMBL" id="KAJ5091739.1"/>
    </source>
</evidence>
<reference evidence="1" key="1">
    <citation type="submission" date="2022-11" db="EMBL/GenBank/DDBJ databases">
        <authorList>
            <person name="Petersen C."/>
        </authorList>
    </citation>
    <scope>NUCLEOTIDE SEQUENCE</scope>
    <source>
        <strain evidence="1">IBT 34128</strain>
    </source>
</reference>
<keyword evidence="2" id="KW-1185">Reference proteome</keyword>
<sequence length="138" mass="15705">MSIADAVKRPINHANFAELHALTELHTVVEYLIKPPEDCLAQGADPEGFTNAKIPLYRRLPQSLEMLHVMRPGNQDRFRLLMVAIRQIIQHNSAYFPRLREICLEVPFEGDGTAFDMPSLQQGVEREGVRLRKLDNTG</sequence>
<dbReference type="AlphaFoldDB" id="A0A9W9K3I0"/>
<gene>
    <name evidence="1" type="ORF">NUU61_006609</name>
</gene>
<organism evidence="1 2">
    <name type="scientific">Penicillium alfredii</name>
    <dbReference type="NCBI Taxonomy" id="1506179"/>
    <lineage>
        <taxon>Eukaryota</taxon>
        <taxon>Fungi</taxon>
        <taxon>Dikarya</taxon>
        <taxon>Ascomycota</taxon>
        <taxon>Pezizomycotina</taxon>
        <taxon>Eurotiomycetes</taxon>
        <taxon>Eurotiomycetidae</taxon>
        <taxon>Eurotiales</taxon>
        <taxon>Aspergillaceae</taxon>
        <taxon>Penicillium</taxon>
    </lineage>
</organism>
<dbReference type="EMBL" id="JAPMSZ010000009">
    <property type="protein sequence ID" value="KAJ5091739.1"/>
    <property type="molecule type" value="Genomic_DNA"/>
</dbReference>
<dbReference type="RefSeq" id="XP_056509936.1">
    <property type="nucleotide sequence ID" value="XM_056657136.1"/>
</dbReference>
<accession>A0A9W9K3I0</accession>
<evidence type="ECO:0000313" key="2">
    <source>
        <dbReference type="Proteomes" id="UP001141434"/>
    </source>
</evidence>
<reference evidence="1" key="2">
    <citation type="journal article" date="2023" name="IMA Fungus">
        <title>Comparative genomic study of the Penicillium genus elucidates a diverse pangenome and 15 lateral gene transfer events.</title>
        <authorList>
            <person name="Petersen C."/>
            <person name="Sorensen T."/>
            <person name="Nielsen M.R."/>
            <person name="Sondergaard T.E."/>
            <person name="Sorensen J.L."/>
            <person name="Fitzpatrick D.A."/>
            <person name="Frisvad J.C."/>
            <person name="Nielsen K.L."/>
        </authorList>
    </citation>
    <scope>NUCLEOTIDE SEQUENCE</scope>
    <source>
        <strain evidence="1">IBT 34128</strain>
    </source>
</reference>
<dbReference type="Proteomes" id="UP001141434">
    <property type="component" value="Unassembled WGS sequence"/>
</dbReference>